<dbReference type="InterPro" id="IPR003447">
    <property type="entry name" value="FEMABX"/>
</dbReference>
<evidence type="ECO:0000256" key="2">
    <source>
        <dbReference type="ARBA" id="ARBA00022679"/>
    </source>
</evidence>
<organism evidence="7 8">
    <name type="scientific">Candidatus Woesebacteria bacterium GW2011_GWA1_41_13b</name>
    <dbReference type="NCBI Taxonomy" id="1618555"/>
    <lineage>
        <taxon>Bacteria</taxon>
        <taxon>Candidatus Woeseibacteriota</taxon>
    </lineage>
</organism>
<sequence length="255" mass="29584">MADIRQSAAYAEYIEKLGWQVFQVKSQKSKVKIFVRRLGFLGAIAKIQRANVPTNFPKIPGVWMTKLEPMKFGPVPKGFRQDGWPLLASKTLRVDLSNIRPKKDCRYCIRRALSAKRVVRRNDFGGFYKLWKKSAGIKGLWVPSEKDYFSLINAFSKNAFCITIDDLAGAVVLIHQKIAYYYYAASLPAGKLQHLPYLVVWELMQEAKKRGCKTWDWEGIYDERWPNKGWKGFTHFKKSFGGYEVEFPGSFTRWF</sequence>
<keyword evidence="5" id="KW-0012">Acyltransferase</keyword>
<dbReference type="InterPro" id="IPR050644">
    <property type="entry name" value="PG_Glycine_Bridge_Synth"/>
</dbReference>
<dbReference type="InterPro" id="IPR016181">
    <property type="entry name" value="Acyl_CoA_acyltransferase"/>
</dbReference>
<dbReference type="Pfam" id="PF02388">
    <property type="entry name" value="FemAB"/>
    <property type="match status" value="1"/>
</dbReference>
<dbReference type="SUPFAM" id="SSF55729">
    <property type="entry name" value="Acyl-CoA N-acyltransferases (Nat)"/>
    <property type="match status" value="1"/>
</dbReference>
<proteinExistence type="inferred from homology"/>
<dbReference type="Gene3D" id="3.40.630.30">
    <property type="match status" value="1"/>
</dbReference>
<dbReference type="PANTHER" id="PTHR36174:SF1">
    <property type="entry name" value="LIPID II:GLYCINE GLYCYLTRANSFERASE"/>
    <property type="match status" value="1"/>
</dbReference>
<dbReference type="Proteomes" id="UP000034676">
    <property type="component" value="Unassembled WGS sequence"/>
</dbReference>
<protein>
    <submittedName>
        <fullName evidence="7">Methicillin resistance protein</fullName>
    </submittedName>
</protein>
<keyword evidence="6" id="KW-0961">Cell wall biogenesis/degradation</keyword>
<evidence type="ECO:0000256" key="6">
    <source>
        <dbReference type="ARBA" id="ARBA00023316"/>
    </source>
</evidence>
<keyword evidence="2" id="KW-0808">Transferase</keyword>
<keyword evidence="4" id="KW-0573">Peptidoglycan synthesis</keyword>
<dbReference type="PROSITE" id="PS51191">
    <property type="entry name" value="FEMABX"/>
    <property type="match status" value="1"/>
</dbReference>
<dbReference type="AlphaFoldDB" id="A0A0G0X5M5"/>
<gene>
    <name evidence="7" type="ORF">UU42_C0006G0004</name>
</gene>
<evidence type="ECO:0000256" key="5">
    <source>
        <dbReference type="ARBA" id="ARBA00023315"/>
    </source>
</evidence>
<dbReference type="GO" id="GO:0008360">
    <property type="term" value="P:regulation of cell shape"/>
    <property type="evidence" value="ECO:0007669"/>
    <property type="project" value="UniProtKB-KW"/>
</dbReference>
<evidence type="ECO:0000256" key="1">
    <source>
        <dbReference type="ARBA" id="ARBA00009943"/>
    </source>
</evidence>
<name>A0A0G0X5M5_9BACT</name>
<evidence type="ECO:0000313" key="8">
    <source>
        <dbReference type="Proteomes" id="UP000034676"/>
    </source>
</evidence>
<dbReference type="PANTHER" id="PTHR36174">
    <property type="entry name" value="LIPID II:GLYCINE GLYCYLTRANSFERASE"/>
    <property type="match status" value="1"/>
</dbReference>
<evidence type="ECO:0000256" key="3">
    <source>
        <dbReference type="ARBA" id="ARBA00022960"/>
    </source>
</evidence>
<evidence type="ECO:0000256" key="4">
    <source>
        <dbReference type="ARBA" id="ARBA00022984"/>
    </source>
</evidence>
<keyword evidence="3" id="KW-0133">Cell shape</keyword>
<dbReference type="EMBL" id="LCAO01000006">
    <property type="protein sequence ID" value="KKR91965.1"/>
    <property type="molecule type" value="Genomic_DNA"/>
</dbReference>
<comment type="similarity">
    <text evidence="1">Belongs to the FemABX family.</text>
</comment>
<comment type="caution">
    <text evidence="7">The sequence shown here is derived from an EMBL/GenBank/DDBJ whole genome shotgun (WGS) entry which is preliminary data.</text>
</comment>
<evidence type="ECO:0000313" key="7">
    <source>
        <dbReference type="EMBL" id="KKR91965.1"/>
    </source>
</evidence>
<reference evidence="7 8" key="1">
    <citation type="journal article" date="2015" name="Nature">
        <title>rRNA introns, odd ribosomes, and small enigmatic genomes across a large radiation of phyla.</title>
        <authorList>
            <person name="Brown C.T."/>
            <person name="Hug L.A."/>
            <person name="Thomas B.C."/>
            <person name="Sharon I."/>
            <person name="Castelle C.J."/>
            <person name="Singh A."/>
            <person name="Wilkins M.J."/>
            <person name="Williams K.H."/>
            <person name="Banfield J.F."/>
        </authorList>
    </citation>
    <scope>NUCLEOTIDE SEQUENCE [LARGE SCALE GENOMIC DNA]</scope>
</reference>
<dbReference type="GO" id="GO:0009252">
    <property type="term" value="P:peptidoglycan biosynthetic process"/>
    <property type="evidence" value="ECO:0007669"/>
    <property type="project" value="UniProtKB-KW"/>
</dbReference>
<dbReference type="GO" id="GO:0071555">
    <property type="term" value="P:cell wall organization"/>
    <property type="evidence" value="ECO:0007669"/>
    <property type="project" value="UniProtKB-KW"/>
</dbReference>
<accession>A0A0G0X5M5</accession>
<dbReference type="GO" id="GO:0016755">
    <property type="term" value="F:aminoacyltransferase activity"/>
    <property type="evidence" value="ECO:0007669"/>
    <property type="project" value="InterPro"/>
</dbReference>